<dbReference type="Proteomes" id="UP001071230">
    <property type="component" value="Unassembled WGS sequence"/>
</dbReference>
<keyword evidence="1" id="KW-0479">Metal-binding</keyword>
<dbReference type="AlphaFoldDB" id="A0A8S0WIH7"/>
<dbReference type="KEGG" id="aacx:DEACI_4175"/>
<dbReference type="GO" id="GO:0016491">
    <property type="term" value="F:oxidoreductase activity"/>
    <property type="evidence" value="ECO:0007669"/>
    <property type="project" value="UniProtKB-KW"/>
</dbReference>
<keyword evidence="8" id="KW-1185">Reference proteome</keyword>
<evidence type="ECO:0000256" key="1">
    <source>
        <dbReference type="ARBA" id="ARBA00022723"/>
    </source>
</evidence>
<name>A0A8S0WIH7_9FIRM</name>
<organism evidence="6">
    <name type="scientific">Acididesulfobacillus acetoxydans</name>
    <dbReference type="NCBI Taxonomy" id="1561005"/>
    <lineage>
        <taxon>Bacteria</taxon>
        <taxon>Bacillati</taxon>
        <taxon>Bacillota</taxon>
        <taxon>Clostridia</taxon>
        <taxon>Eubacteriales</taxon>
        <taxon>Peptococcaceae</taxon>
        <taxon>Acididesulfobacillus</taxon>
    </lineage>
</organism>
<evidence type="ECO:0000313" key="6">
    <source>
        <dbReference type="EMBL" id="CAA7603352.1"/>
    </source>
</evidence>
<accession>A0A8S0WIH7</accession>
<keyword evidence="2" id="KW-0560">Oxidoreductase</keyword>
<evidence type="ECO:0000256" key="3">
    <source>
        <dbReference type="ARBA" id="ARBA00023004"/>
    </source>
</evidence>
<dbReference type="InterPro" id="IPR003813">
    <property type="entry name" value="MvhD/FlpD"/>
</dbReference>
<dbReference type="Pfam" id="PF02662">
    <property type="entry name" value="FlpD"/>
    <property type="match status" value="1"/>
</dbReference>
<sequence length="145" mass="16455">MEPHVQNSSGWTPLIMGIVCEHSPSSIVSLPEPNDPSYPDFRCLRVPCAGRINPQYILRAFQKGADAVLVTGCPPGKCHYPGGNYYAQHRLQLITELLQFMGMEKERIQVKWTDSIEREGLRETVKRVAREVEKMGPNTLFKEEL</sequence>
<proteinExistence type="predicted"/>
<evidence type="ECO:0000256" key="4">
    <source>
        <dbReference type="ARBA" id="ARBA00023014"/>
    </source>
</evidence>
<reference evidence="7" key="1">
    <citation type="submission" date="2014-11" db="EMBL/GenBank/DDBJ databases">
        <authorList>
            <person name="Hornung B.V."/>
        </authorList>
    </citation>
    <scope>NUCLEOTIDE SEQUENCE</scope>
    <source>
        <strain evidence="7">INE</strain>
    </source>
</reference>
<dbReference type="GO" id="GO:0051536">
    <property type="term" value="F:iron-sulfur cluster binding"/>
    <property type="evidence" value="ECO:0007669"/>
    <property type="project" value="UniProtKB-KW"/>
</dbReference>
<dbReference type="EMBL" id="LR746496">
    <property type="protein sequence ID" value="CAA7603352.1"/>
    <property type="molecule type" value="Genomic_DNA"/>
</dbReference>
<evidence type="ECO:0000256" key="2">
    <source>
        <dbReference type="ARBA" id="ARBA00023002"/>
    </source>
</evidence>
<dbReference type="RefSeq" id="WP_240986569.1">
    <property type="nucleotide sequence ID" value="NZ_CDGJ01000124.1"/>
</dbReference>
<evidence type="ECO:0000313" key="8">
    <source>
        <dbReference type="Proteomes" id="UP001071230"/>
    </source>
</evidence>
<keyword evidence="3" id="KW-0408">Iron</keyword>
<evidence type="ECO:0000313" key="7">
    <source>
        <dbReference type="EMBL" id="CEJ09319.1"/>
    </source>
</evidence>
<gene>
    <name evidence="7" type="ORF">DEACI_3803</name>
    <name evidence="6" type="ORF">DEACI_4175</name>
</gene>
<dbReference type="Proteomes" id="UP000836597">
    <property type="component" value="Chromosome"/>
</dbReference>
<protein>
    <submittedName>
        <fullName evidence="6">Methyl-viologen-reducing hydrogenase, delta subunit</fullName>
    </submittedName>
</protein>
<dbReference type="EMBL" id="CDGJ01000124">
    <property type="protein sequence ID" value="CEJ09319.1"/>
    <property type="molecule type" value="Genomic_DNA"/>
</dbReference>
<feature type="domain" description="F420-non-reducing hydrogenase iron-sulfur subunit D" evidence="5">
    <location>
        <begin position="15"/>
        <end position="136"/>
    </location>
</feature>
<dbReference type="GO" id="GO:0046872">
    <property type="term" value="F:metal ion binding"/>
    <property type="evidence" value="ECO:0007669"/>
    <property type="project" value="UniProtKB-KW"/>
</dbReference>
<evidence type="ECO:0000259" key="5">
    <source>
        <dbReference type="Pfam" id="PF02662"/>
    </source>
</evidence>
<keyword evidence="4" id="KW-0411">Iron-sulfur</keyword>
<reference evidence="6" key="2">
    <citation type="submission" date="2020-01" db="EMBL/GenBank/DDBJ databases">
        <authorList>
            <person name="Hornung B."/>
        </authorList>
    </citation>
    <scope>NUCLEOTIDE SEQUENCE</scope>
    <source>
        <strain evidence="6">PacBioINE</strain>
    </source>
</reference>